<name>A0AAD1UQP2_EUPCR</name>
<dbReference type="Proteomes" id="UP001295684">
    <property type="component" value="Unassembled WGS sequence"/>
</dbReference>
<feature type="domain" description="T-SNARE coiled-coil homology" evidence="2">
    <location>
        <begin position="197"/>
        <end position="259"/>
    </location>
</feature>
<organism evidence="3 4">
    <name type="scientific">Euplotes crassus</name>
    <dbReference type="NCBI Taxonomy" id="5936"/>
    <lineage>
        <taxon>Eukaryota</taxon>
        <taxon>Sar</taxon>
        <taxon>Alveolata</taxon>
        <taxon>Ciliophora</taxon>
        <taxon>Intramacronucleata</taxon>
        <taxon>Spirotrichea</taxon>
        <taxon>Hypotrichia</taxon>
        <taxon>Euplotida</taxon>
        <taxon>Euplotidae</taxon>
        <taxon>Moneuplotes</taxon>
    </lineage>
</organism>
<feature type="transmembrane region" description="Helical" evidence="1">
    <location>
        <begin position="267"/>
        <end position="289"/>
    </location>
</feature>
<dbReference type="SUPFAM" id="SSF47661">
    <property type="entry name" value="t-snare proteins"/>
    <property type="match status" value="1"/>
</dbReference>
<evidence type="ECO:0000256" key="1">
    <source>
        <dbReference type="SAM" id="Phobius"/>
    </source>
</evidence>
<accession>A0AAD1UQP2</accession>
<gene>
    <name evidence="3" type="ORF">ECRASSUSDP1_LOCUS12607</name>
</gene>
<evidence type="ECO:0000259" key="2">
    <source>
        <dbReference type="PROSITE" id="PS50192"/>
    </source>
</evidence>
<dbReference type="AlphaFoldDB" id="A0AAD1UQP2"/>
<sequence length="294" mass="34472">MSFEDYGGEKEGLKDLREPLIQEVDMQQIFRRIKLELGKVKELNQSAKQVLDAYEANQGVDGRKGRQKLEQILNQKSDEEISDFEHLLKGLKEAEEYIKEMEGKCKEEKLNKLKEMDRTYRHQAETLAKEYEHLYNRFLSQEAKQEISKADIRSKMYQRTNYDDENPDPIRHSQKDQTVSILTAEERKTRVEAEIIKNMVNERREGISQASNIMKNIKSVIEQFHEEVFRQDEKLGFVDQDVDVANTNAREGVTELEDFANRTQRNVVKAIICLAILIIILIVLLYLIFQPDIF</sequence>
<dbReference type="GO" id="GO:0016192">
    <property type="term" value="P:vesicle-mediated transport"/>
    <property type="evidence" value="ECO:0007669"/>
    <property type="project" value="InterPro"/>
</dbReference>
<keyword evidence="4" id="KW-1185">Reference proteome</keyword>
<dbReference type="Gene3D" id="1.20.5.110">
    <property type="match status" value="1"/>
</dbReference>
<evidence type="ECO:0000313" key="3">
    <source>
        <dbReference type="EMBL" id="CAI2371287.1"/>
    </source>
</evidence>
<dbReference type="PROSITE" id="PS50192">
    <property type="entry name" value="T_SNARE"/>
    <property type="match status" value="1"/>
</dbReference>
<dbReference type="EMBL" id="CAMPGE010012516">
    <property type="protein sequence ID" value="CAI2371287.1"/>
    <property type="molecule type" value="Genomic_DNA"/>
</dbReference>
<keyword evidence="1" id="KW-0472">Membrane</keyword>
<evidence type="ECO:0000313" key="4">
    <source>
        <dbReference type="Proteomes" id="UP001295684"/>
    </source>
</evidence>
<dbReference type="InterPro" id="IPR010989">
    <property type="entry name" value="SNARE"/>
</dbReference>
<dbReference type="InterPro" id="IPR000727">
    <property type="entry name" value="T_SNARE_dom"/>
</dbReference>
<proteinExistence type="predicted"/>
<reference evidence="3" key="1">
    <citation type="submission" date="2023-07" db="EMBL/GenBank/DDBJ databases">
        <authorList>
            <consortium name="AG Swart"/>
            <person name="Singh M."/>
            <person name="Singh A."/>
            <person name="Seah K."/>
            <person name="Emmerich C."/>
        </authorList>
    </citation>
    <scope>NUCLEOTIDE SEQUENCE</scope>
    <source>
        <strain evidence="3">DP1</strain>
    </source>
</reference>
<protein>
    <recommendedName>
        <fullName evidence="2">t-SNARE coiled-coil homology domain-containing protein</fullName>
    </recommendedName>
</protein>
<comment type="caution">
    <text evidence="3">The sequence shown here is derived from an EMBL/GenBank/DDBJ whole genome shotgun (WGS) entry which is preliminary data.</text>
</comment>
<dbReference type="SUPFAM" id="SSF58038">
    <property type="entry name" value="SNARE fusion complex"/>
    <property type="match status" value="1"/>
</dbReference>
<keyword evidence="1" id="KW-1133">Transmembrane helix</keyword>
<dbReference type="GO" id="GO:0016020">
    <property type="term" value="C:membrane"/>
    <property type="evidence" value="ECO:0007669"/>
    <property type="project" value="InterPro"/>
</dbReference>
<keyword evidence="1" id="KW-0812">Transmembrane</keyword>